<protein>
    <submittedName>
        <fullName evidence="3">F-box domain-containing protein</fullName>
    </submittedName>
</protein>
<keyword evidence="2" id="KW-1185">Reference proteome</keyword>
<feature type="domain" description="F-box" evidence="1">
    <location>
        <begin position="1"/>
        <end position="50"/>
    </location>
</feature>
<dbReference type="PANTHER" id="PTHR21503">
    <property type="entry name" value="F-BOX-CONTAINING HYPOTHETICAL PROTEIN C.ELEGANS"/>
    <property type="match status" value="1"/>
</dbReference>
<dbReference type="PROSITE" id="PS50181">
    <property type="entry name" value="FBOX"/>
    <property type="match status" value="1"/>
</dbReference>
<dbReference type="Pfam" id="PF00646">
    <property type="entry name" value="F-box"/>
    <property type="match status" value="1"/>
</dbReference>
<reference evidence="3" key="1">
    <citation type="submission" date="2016-11" db="UniProtKB">
        <authorList>
            <consortium name="WormBaseParasite"/>
        </authorList>
    </citation>
    <scope>IDENTIFICATION</scope>
</reference>
<sequence length="300" mass="35498">MDLLRLPLLVLIDVFKNMDFREKFLISLLSKRARNLLKLTSVSSDFYFDLSDKLRIHLGYYTEGYYPSVTAESDHFIGEEMMKMSFHTKGVILEEKSFRKQLLLTNHLLDTFRISTISVTFSKPTISASAFKFMQMINQRELSIKSFYYEAGASPEFVSKILDECTEVTDKVGIVAWFPYAYLYIPARPFKATKLRINGNFNWSNLESFLNCRYVSIQFWENSTRTLQFYNSFFTKWMDSDARLQKLKGILQKLEYNWIEMIRSDETQFFIENTRSSITIYTKQAYLERLKKIEQRALAR</sequence>
<evidence type="ECO:0000313" key="2">
    <source>
        <dbReference type="Proteomes" id="UP000095282"/>
    </source>
</evidence>
<dbReference type="InterPro" id="IPR001810">
    <property type="entry name" value="F-box_dom"/>
</dbReference>
<evidence type="ECO:0000313" key="3">
    <source>
        <dbReference type="WBParaSite" id="Csp11.Scaffold630.g19212.t1"/>
    </source>
</evidence>
<dbReference type="WBParaSite" id="Csp11.Scaffold630.g19212.t1">
    <property type="protein sequence ID" value="Csp11.Scaffold630.g19212.t1"/>
    <property type="gene ID" value="Csp11.Scaffold630.g19212"/>
</dbReference>
<dbReference type="AlphaFoldDB" id="A0A1I7UTK1"/>
<evidence type="ECO:0000259" key="1">
    <source>
        <dbReference type="PROSITE" id="PS50181"/>
    </source>
</evidence>
<accession>A0A1I7UTK1</accession>
<organism evidence="2 3">
    <name type="scientific">Caenorhabditis tropicalis</name>
    <dbReference type="NCBI Taxonomy" id="1561998"/>
    <lineage>
        <taxon>Eukaryota</taxon>
        <taxon>Metazoa</taxon>
        <taxon>Ecdysozoa</taxon>
        <taxon>Nematoda</taxon>
        <taxon>Chromadorea</taxon>
        <taxon>Rhabditida</taxon>
        <taxon>Rhabditina</taxon>
        <taxon>Rhabditomorpha</taxon>
        <taxon>Rhabditoidea</taxon>
        <taxon>Rhabditidae</taxon>
        <taxon>Peloderinae</taxon>
        <taxon>Caenorhabditis</taxon>
    </lineage>
</organism>
<name>A0A1I7UTK1_9PELO</name>
<dbReference type="Proteomes" id="UP000095282">
    <property type="component" value="Unplaced"/>
</dbReference>
<proteinExistence type="predicted"/>